<evidence type="ECO:0000313" key="1">
    <source>
        <dbReference type="EMBL" id="TNM90403.1"/>
    </source>
</evidence>
<organism evidence="1 2">
    <name type="scientific">Takifugu bimaculatus</name>
    <dbReference type="NCBI Taxonomy" id="433685"/>
    <lineage>
        <taxon>Eukaryota</taxon>
        <taxon>Metazoa</taxon>
        <taxon>Chordata</taxon>
        <taxon>Craniata</taxon>
        <taxon>Vertebrata</taxon>
        <taxon>Euteleostomi</taxon>
        <taxon>Actinopterygii</taxon>
        <taxon>Neopterygii</taxon>
        <taxon>Teleostei</taxon>
        <taxon>Neoteleostei</taxon>
        <taxon>Acanthomorphata</taxon>
        <taxon>Eupercaria</taxon>
        <taxon>Tetraodontiformes</taxon>
        <taxon>Tetradontoidea</taxon>
        <taxon>Tetraodontidae</taxon>
        <taxon>Takifugu</taxon>
    </lineage>
</organism>
<keyword evidence="2" id="KW-1185">Reference proteome</keyword>
<evidence type="ECO:0000313" key="2">
    <source>
        <dbReference type="Proteomes" id="UP000516260"/>
    </source>
</evidence>
<dbReference type="AlphaFoldDB" id="A0A4Z2BDP3"/>
<sequence>MPWHSFDGRLFHLKYLQAQSGVEKVVLLESDSFLSLFLCLRGKLMETCRKKGRILESRPNKREQGHKTTPGTSFKERLTGIQFYSVSDDAVGTGSICQT</sequence>
<protein>
    <submittedName>
        <fullName evidence="1">Uncharacterized protein</fullName>
    </submittedName>
</protein>
<reference evidence="1 2" key="1">
    <citation type="submission" date="2019-04" db="EMBL/GenBank/DDBJ databases">
        <title>The sequence and de novo assembly of Takifugu bimaculatus genome using PacBio and Hi-C technologies.</title>
        <authorList>
            <person name="Xu P."/>
            <person name="Liu B."/>
            <person name="Zhou Z."/>
        </authorList>
    </citation>
    <scope>NUCLEOTIDE SEQUENCE [LARGE SCALE GENOMIC DNA]</scope>
    <source>
        <strain evidence="1">TB-2018</strain>
        <tissue evidence="1">Muscle</tissue>
    </source>
</reference>
<proteinExistence type="predicted"/>
<dbReference type="Proteomes" id="UP000516260">
    <property type="component" value="Chromosome 3"/>
</dbReference>
<dbReference type="EMBL" id="SWLE01000016">
    <property type="protein sequence ID" value="TNM90403.1"/>
    <property type="molecule type" value="Genomic_DNA"/>
</dbReference>
<gene>
    <name evidence="1" type="ORF">fugu_002692</name>
</gene>
<name>A0A4Z2BDP3_9TELE</name>
<comment type="caution">
    <text evidence="1">The sequence shown here is derived from an EMBL/GenBank/DDBJ whole genome shotgun (WGS) entry which is preliminary data.</text>
</comment>
<accession>A0A4Z2BDP3</accession>